<evidence type="ECO:0000313" key="6">
    <source>
        <dbReference type="Proteomes" id="UP000095149"/>
    </source>
</evidence>
<dbReference type="PANTHER" id="PTHR37534">
    <property type="entry name" value="TRANSCRIPTIONAL ACTIVATOR PROTEIN UGA3"/>
    <property type="match status" value="1"/>
</dbReference>
<dbReference type="CDD" id="cd00067">
    <property type="entry name" value="GAL4"/>
    <property type="match status" value="1"/>
</dbReference>
<dbReference type="OrthoDB" id="5419315at2759"/>
<dbReference type="GO" id="GO:0000981">
    <property type="term" value="F:DNA-binding transcription factor activity, RNA polymerase II-specific"/>
    <property type="evidence" value="ECO:0007669"/>
    <property type="project" value="InterPro"/>
</dbReference>
<accession>A0A1E3JXE3</accession>
<organism evidence="5 6">
    <name type="scientific">Cryptococcus amylolentus CBS 6273</name>
    <dbReference type="NCBI Taxonomy" id="1296118"/>
    <lineage>
        <taxon>Eukaryota</taxon>
        <taxon>Fungi</taxon>
        <taxon>Dikarya</taxon>
        <taxon>Basidiomycota</taxon>
        <taxon>Agaricomycotina</taxon>
        <taxon>Tremellomycetes</taxon>
        <taxon>Tremellales</taxon>
        <taxon>Cryptococcaceae</taxon>
        <taxon>Cryptococcus</taxon>
    </lineage>
</organism>
<dbReference type="Gene3D" id="4.10.240.10">
    <property type="entry name" value="Zn(2)-C6 fungal-type DNA-binding domain"/>
    <property type="match status" value="1"/>
</dbReference>
<dbReference type="GO" id="GO:0008270">
    <property type="term" value="F:zinc ion binding"/>
    <property type="evidence" value="ECO:0007669"/>
    <property type="project" value="InterPro"/>
</dbReference>
<dbReference type="Pfam" id="PF11951">
    <property type="entry name" value="Fungal_trans_2"/>
    <property type="match status" value="1"/>
</dbReference>
<reference evidence="5 6" key="1">
    <citation type="submission" date="2016-06" db="EMBL/GenBank/DDBJ databases">
        <title>Evolution of pathogenesis and genome organization in the Tremellales.</title>
        <authorList>
            <person name="Cuomo C."/>
            <person name="Litvintseva A."/>
            <person name="Heitman J."/>
            <person name="Chen Y."/>
            <person name="Sun S."/>
            <person name="Springer D."/>
            <person name="Dromer F."/>
            <person name="Young S."/>
            <person name="Zeng Q."/>
            <person name="Chapman S."/>
            <person name="Gujja S."/>
            <person name="Saif S."/>
            <person name="Birren B."/>
        </authorList>
    </citation>
    <scope>NUCLEOTIDE SEQUENCE [LARGE SCALE GENOMIC DNA]</scope>
    <source>
        <strain evidence="5 6">CBS 6273</strain>
    </source>
</reference>
<dbReference type="InterPro" id="IPR001138">
    <property type="entry name" value="Zn2Cys6_DnaBD"/>
</dbReference>
<comment type="subcellular location">
    <subcellularLocation>
        <location evidence="1">Nucleus</location>
    </subcellularLocation>
</comment>
<dbReference type="Pfam" id="PF00172">
    <property type="entry name" value="Zn_clus"/>
    <property type="match status" value="1"/>
</dbReference>
<proteinExistence type="predicted"/>
<name>A0A1E3JXE3_9TREE</name>
<dbReference type="Proteomes" id="UP000095149">
    <property type="component" value="Unassembled WGS sequence"/>
</dbReference>
<sequence length="613" mass="68093">MPAVKKETSSSSSSSTAVQRTKASRSKDGCLICRSRRVKCDLGKPECEKCKKYGAECKYPEKKPYDKQEIADKLWRRHHQTPRSSAKADPLQDAPQQPIPPPPPPSLARTVSRGPDISPAAPSPLSTSRPTSSIRASRHNTPPNGMFVVQSRKLDPFELLMALCRDTRMGQFFSDPVDPPDFLREAFPDADELRCFHHCFTYTLSTFVTHEEVNPWIDHVVPLLMFPSGNAPMSTQALKLGILATGAVHLASLEEKGSAPDSAGHTKALAYRYREEGMKILRIAQRIPIEMASDDFLAAGSMLSWADFLGANPNWGEVLRICHASIRYRGGCEVILFGVNGTAAPTPLAQTLIEFFVLVDICSALGIGKPCVVLTEASDWWWRLRPQDPDAPDARDQTMPSLIAHHIIQSFELSIGWSRDLVMLIVRLTNLLAEAAHLSSYITPPPIHALLLGRPDFPQRVLDICSALDTWRRDIYPTIKTSRARGGSLAMWYGLQIMLLRELLGKAREDAVVQAHADEIFSICETIGAKLEGMNWASLSHPLTIACSVTVDLQKRERARRVISSFIYQLSYELHALETVVEECWRRIDAGQDDEACSWRVIPVELGCAVPLG</sequence>
<feature type="region of interest" description="Disordered" evidence="3">
    <location>
        <begin position="69"/>
        <end position="147"/>
    </location>
</feature>
<feature type="domain" description="Zn(2)-C6 fungal-type" evidence="4">
    <location>
        <begin position="29"/>
        <end position="59"/>
    </location>
</feature>
<dbReference type="GO" id="GO:0005634">
    <property type="term" value="C:nucleus"/>
    <property type="evidence" value="ECO:0007669"/>
    <property type="project" value="UniProtKB-SubCell"/>
</dbReference>
<protein>
    <recommendedName>
        <fullName evidence="4">Zn(2)-C6 fungal-type domain-containing protein</fullName>
    </recommendedName>
</protein>
<dbReference type="EMBL" id="MEKH01000007">
    <property type="protein sequence ID" value="ODO05473.1"/>
    <property type="molecule type" value="Genomic_DNA"/>
</dbReference>
<feature type="region of interest" description="Disordered" evidence="3">
    <location>
        <begin position="1"/>
        <end position="27"/>
    </location>
</feature>
<dbReference type="PROSITE" id="PS50048">
    <property type="entry name" value="ZN2_CY6_FUNGAL_2"/>
    <property type="match status" value="1"/>
</dbReference>
<dbReference type="SMART" id="SM00066">
    <property type="entry name" value="GAL4"/>
    <property type="match status" value="1"/>
</dbReference>
<dbReference type="PROSITE" id="PS00463">
    <property type="entry name" value="ZN2_CY6_FUNGAL_1"/>
    <property type="match status" value="1"/>
</dbReference>
<dbReference type="AlphaFoldDB" id="A0A1E3JXE3"/>
<dbReference type="InterPro" id="IPR036864">
    <property type="entry name" value="Zn2-C6_fun-type_DNA-bd_sf"/>
</dbReference>
<evidence type="ECO:0000259" key="4">
    <source>
        <dbReference type="PROSITE" id="PS50048"/>
    </source>
</evidence>
<comment type="caution">
    <text evidence="5">The sequence shown here is derived from an EMBL/GenBank/DDBJ whole genome shotgun (WGS) entry which is preliminary data.</text>
</comment>
<feature type="compositionally biased region" description="Pro residues" evidence="3">
    <location>
        <begin position="97"/>
        <end position="106"/>
    </location>
</feature>
<feature type="compositionally biased region" description="Low complexity" evidence="3">
    <location>
        <begin position="117"/>
        <end position="135"/>
    </location>
</feature>
<dbReference type="PANTHER" id="PTHR37534:SF20">
    <property type="entry name" value="PRO1A C6 ZINK-FINGER PROTEIN"/>
    <property type="match status" value="1"/>
</dbReference>
<evidence type="ECO:0000256" key="1">
    <source>
        <dbReference type="ARBA" id="ARBA00004123"/>
    </source>
</evidence>
<evidence type="ECO:0000256" key="2">
    <source>
        <dbReference type="ARBA" id="ARBA00023242"/>
    </source>
</evidence>
<keyword evidence="2" id="KW-0539">Nucleus</keyword>
<evidence type="ECO:0000256" key="3">
    <source>
        <dbReference type="SAM" id="MobiDB-lite"/>
    </source>
</evidence>
<dbReference type="InterPro" id="IPR021858">
    <property type="entry name" value="Fun_TF"/>
</dbReference>
<gene>
    <name evidence="5" type="ORF">I350_04523</name>
</gene>
<evidence type="ECO:0000313" key="5">
    <source>
        <dbReference type="EMBL" id="ODO05473.1"/>
    </source>
</evidence>
<dbReference type="SUPFAM" id="SSF57701">
    <property type="entry name" value="Zn2/Cys6 DNA-binding domain"/>
    <property type="match status" value="1"/>
</dbReference>